<keyword evidence="2" id="KW-1185">Reference proteome</keyword>
<gene>
    <name evidence="1" type="ORF">E8K88_16470</name>
</gene>
<dbReference type="RefSeq" id="WP_136407771.1">
    <property type="nucleotide sequence ID" value="NZ_SSWX01000030.1"/>
</dbReference>
<sequence>MNETASTWTDKEVVTFQRRHKVFVAQGLKDGDAEQLAEQMLVRDRCGEFDMRVCQECANLIDKKCKNGRHRLFILHRCEMFEVRGKGR</sequence>
<evidence type="ECO:0000313" key="1">
    <source>
        <dbReference type="EMBL" id="THJ30959.1"/>
    </source>
</evidence>
<dbReference type="EMBL" id="SSWX01000030">
    <property type="protein sequence ID" value="THJ30959.1"/>
    <property type="molecule type" value="Genomic_DNA"/>
</dbReference>
<proteinExistence type="predicted"/>
<evidence type="ECO:0000313" key="2">
    <source>
        <dbReference type="Proteomes" id="UP000306236"/>
    </source>
</evidence>
<name>A0A4S5BG01_9BURK</name>
<comment type="caution">
    <text evidence="1">The sequence shown here is derived from an EMBL/GenBank/DDBJ whole genome shotgun (WGS) entry which is preliminary data.</text>
</comment>
<protein>
    <submittedName>
        <fullName evidence="1">Uncharacterized protein</fullName>
    </submittedName>
</protein>
<reference evidence="1 2" key="1">
    <citation type="submission" date="2019-04" db="EMBL/GenBank/DDBJ databases">
        <title>Lampropedia sp YIM MLB12 draf genome.</title>
        <authorList>
            <person name="Wang Y.-X."/>
        </authorList>
    </citation>
    <scope>NUCLEOTIDE SEQUENCE [LARGE SCALE GENOMIC DNA]</scope>
    <source>
        <strain evidence="1 2">YIM MLB12</strain>
    </source>
</reference>
<organism evidence="1 2">
    <name type="scientific">Lampropedia aestuarii</name>
    <dbReference type="NCBI Taxonomy" id="2562762"/>
    <lineage>
        <taxon>Bacteria</taxon>
        <taxon>Pseudomonadati</taxon>
        <taxon>Pseudomonadota</taxon>
        <taxon>Betaproteobacteria</taxon>
        <taxon>Burkholderiales</taxon>
        <taxon>Comamonadaceae</taxon>
        <taxon>Lampropedia</taxon>
    </lineage>
</organism>
<dbReference type="Proteomes" id="UP000306236">
    <property type="component" value="Unassembled WGS sequence"/>
</dbReference>
<dbReference type="AlphaFoldDB" id="A0A4S5BG01"/>
<accession>A0A4S5BG01</accession>